<evidence type="ECO:0000313" key="2">
    <source>
        <dbReference type="Proteomes" id="UP001168821"/>
    </source>
</evidence>
<organism evidence="1 2">
    <name type="scientific">Zophobas morio</name>
    <dbReference type="NCBI Taxonomy" id="2755281"/>
    <lineage>
        <taxon>Eukaryota</taxon>
        <taxon>Metazoa</taxon>
        <taxon>Ecdysozoa</taxon>
        <taxon>Arthropoda</taxon>
        <taxon>Hexapoda</taxon>
        <taxon>Insecta</taxon>
        <taxon>Pterygota</taxon>
        <taxon>Neoptera</taxon>
        <taxon>Endopterygota</taxon>
        <taxon>Coleoptera</taxon>
        <taxon>Polyphaga</taxon>
        <taxon>Cucujiformia</taxon>
        <taxon>Tenebrionidae</taxon>
        <taxon>Zophobas</taxon>
    </lineage>
</organism>
<keyword evidence="2" id="KW-1185">Reference proteome</keyword>
<gene>
    <name evidence="1" type="ORF">Zmor_007418</name>
</gene>
<dbReference type="EMBL" id="JALNTZ010000002">
    <property type="protein sequence ID" value="KAJ3663109.1"/>
    <property type="molecule type" value="Genomic_DNA"/>
</dbReference>
<name>A0AA38IY75_9CUCU</name>
<dbReference type="Proteomes" id="UP001168821">
    <property type="component" value="Unassembled WGS sequence"/>
</dbReference>
<sequence>MFSESPNLSSPALEAHFGAASLAISFRRQLNVRVPPTAALLAFMIIMDHPSNIDSDESIFVSLIPKVMSAVHAERNERRIGYVKGSVGG</sequence>
<comment type="caution">
    <text evidence="1">The sequence shown here is derived from an EMBL/GenBank/DDBJ whole genome shotgun (WGS) entry which is preliminary data.</text>
</comment>
<dbReference type="AlphaFoldDB" id="A0AA38IY75"/>
<evidence type="ECO:0000313" key="1">
    <source>
        <dbReference type="EMBL" id="KAJ3663109.1"/>
    </source>
</evidence>
<reference evidence="1" key="1">
    <citation type="journal article" date="2023" name="G3 (Bethesda)">
        <title>Whole genome assemblies of Zophobas morio and Tenebrio molitor.</title>
        <authorList>
            <person name="Kaur S."/>
            <person name="Stinson S.A."/>
            <person name="diCenzo G.C."/>
        </authorList>
    </citation>
    <scope>NUCLEOTIDE SEQUENCE</scope>
    <source>
        <strain evidence="1">QUZm001</strain>
    </source>
</reference>
<protein>
    <submittedName>
        <fullName evidence="1">Uncharacterized protein</fullName>
    </submittedName>
</protein>
<accession>A0AA38IY75</accession>
<proteinExistence type="predicted"/>